<organism evidence="1">
    <name type="scientific">Pseudo-nitzschia delicatissima</name>
    <dbReference type="NCBI Taxonomy" id="44447"/>
    <lineage>
        <taxon>Eukaryota</taxon>
        <taxon>Sar</taxon>
        <taxon>Stramenopiles</taxon>
        <taxon>Ochrophyta</taxon>
        <taxon>Bacillariophyta</taxon>
        <taxon>Bacillariophyceae</taxon>
        <taxon>Bacillariophycidae</taxon>
        <taxon>Bacillariales</taxon>
        <taxon>Bacillariaceae</taxon>
        <taxon>Pseudo-nitzschia</taxon>
    </lineage>
</organism>
<dbReference type="InterPro" id="IPR001611">
    <property type="entry name" value="Leu-rich_rpt"/>
</dbReference>
<dbReference type="EMBL" id="HBFG01001103">
    <property type="protein sequence ID" value="CAD8729347.1"/>
    <property type="molecule type" value="Transcribed_RNA"/>
</dbReference>
<name>A0A7S0T948_9STRA</name>
<dbReference type="SUPFAM" id="SSF52047">
    <property type="entry name" value="RNI-like"/>
    <property type="match status" value="1"/>
</dbReference>
<protein>
    <submittedName>
        <fullName evidence="1">Uncharacterized protein</fullName>
    </submittedName>
</protein>
<dbReference type="AlphaFoldDB" id="A0A7S0T948"/>
<dbReference type="PROSITE" id="PS51450">
    <property type="entry name" value="LRR"/>
    <property type="match status" value="1"/>
</dbReference>
<reference evidence="1" key="1">
    <citation type="submission" date="2021-01" db="EMBL/GenBank/DDBJ databases">
        <authorList>
            <person name="Corre E."/>
            <person name="Pelletier E."/>
            <person name="Niang G."/>
            <person name="Scheremetjew M."/>
            <person name="Finn R."/>
            <person name="Kale V."/>
            <person name="Holt S."/>
            <person name="Cochrane G."/>
            <person name="Meng A."/>
            <person name="Brown T."/>
            <person name="Cohen L."/>
        </authorList>
    </citation>
    <scope>NUCLEOTIDE SEQUENCE</scope>
    <source>
        <strain evidence="1">B596</strain>
    </source>
</reference>
<dbReference type="InterPro" id="IPR032675">
    <property type="entry name" value="LRR_dom_sf"/>
</dbReference>
<proteinExistence type="predicted"/>
<dbReference type="Pfam" id="PF13516">
    <property type="entry name" value="LRR_6"/>
    <property type="match status" value="1"/>
</dbReference>
<gene>
    <name evidence="1" type="ORF">PDEL0327_LOCUS840</name>
</gene>
<sequence>MKSTEPSGTGIFRMANLLKSDCENDTIDGYNTSDFRARKYPRYDGSTLRQCIRMRALAIVEYSDILSKLDVEDAINLVIILFQTGHLNLYSDPEDFQDHFLFSSDESTKKVNQLVLQNSPESNSPLQFPAESISSLDALKDLKLSNVNVISSNMTPDKSMTSIPHMKQRMLCNLTNLDISFWKLEHEGAVLETKIFHLLPKLESITFRIFTGKTEKLYFRNVLSDIGNSFCMCQKTLRSIDMSYSKCTEDELKTLLVDVVPKLPNLVHINMSYNKIESIQRVAECISANRSVTNNSLQILDLSWNAAIGKMHGHKEKASLLMILRAFKGLYNLGNDIDAMAYSLDVKYQLQINHSGRRLTEDFSLVHKTIPKGLIPFVLERAFQKSLDIYPTYWRQERKKDPTGVYYLLQNWSISDFI</sequence>
<dbReference type="Gene3D" id="3.80.10.10">
    <property type="entry name" value="Ribonuclease Inhibitor"/>
    <property type="match status" value="1"/>
</dbReference>
<evidence type="ECO:0000313" key="1">
    <source>
        <dbReference type="EMBL" id="CAD8729347.1"/>
    </source>
</evidence>
<accession>A0A7S0T948</accession>